<dbReference type="GO" id="GO:0008311">
    <property type="term" value="F:double-stranded DNA 3'-5' DNA exonuclease activity"/>
    <property type="evidence" value="ECO:0007669"/>
    <property type="project" value="InterPro"/>
</dbReference>
<dbReference type="GO" id="GO:0006281">
    <property type="term" value="P:DNA repair"/>
    <property type="evidence" value="ECO:0007669"/>
    <property type="project" value="InterPro"/>
</dbReference>
<dbReference type="AlphaFoldDB" id="A0A6I4MEP5"/>
<keyword evidence="1" id="KW-0378">Hydrolase</keyword>
<dbReference type="InterPro" id="IPR036691">
    <property type="entry name" value="Endo/exonu/phosph_ase_sf"/>
</dbReference>
<keyword evidence="2" id="KW-1185">Reference proteome</keyword>
<dbReference type="RefSeq" id="WP_151595185.1">
    <property type="nucleotide sequence ID" value="NZ_WBMS02000015.1"/>
</dbReference>
<evidence type="ECO:0000313" key="2">
    <source>
        <dbReference type="Proteomes" id="UP000462055"/>
    </source>
</evidence>
<dbReference type="GO" id="GO:0004519">
    <property type="term" value="F:endonuclease activity"/>
    <property type="evidence" value="ECO:0007669"/>
    <property type="project" value="UniProtKB-KW"/>
</dbReference>
<proteinExistence type="predicted"/>
<name>A0A6I4MEP5_9ACTN</name>
<gene>
    <name evidence="1" type="ORF">F8568_020510</name>
</gene>
<sequence>MLSVLTVNLGAAARPRAEAMLEWLAARPEQVLLLTETSAGPGTAYLLERFREAGHTVIKTPDDGERGAAIVSCVKVLEESSAKLSGVTVPGRVAACLLDCEPRVFAVAVYVPSRDRSESKTTRKQQFITSFQTALACLPQELATNTLVGGDYNVISRDHEPRHRGFLPFEYGLLETLEARGYVDTYASLHPGEQAHSWIGRTGDGYRYDYFHAGPALANRVTDCRYLHETRDSKLTDHAALTLTLDVVPNLLPTTDPATSGALF</sequence>
<evidence type="ECO:0000313" key="1">
    <source>
        <dbReference type="EMBL" id="MWA02714.1"/>
    </source>
</evidence>
<comment type="caution">
    <text evidence="1">The sequence shown here is derived from an EMBL/GenBank/DDBJ whole genome shotgun (WGS) entry which is preliminary data.</text>
</comment>
<dbReference type="EMBL" id="WBMS02000015">
    <property type="protein sequence ID" value="MWA02714.1"/>
    <property type="molecule type" value="Genomic_DNA"/>
</dbReference>
<dbReference type="InterPro" id="IPR037493">
    <property type="entry name" value="ExoIII-like"/>
</dbReference>
<keyword evidence="1" id="KW-0255">Endonuclease</keyword>
<reference evidence="1" key="1">
    <citation type="submission" date="2019-12" db="EMBL/GenBank/DDBJ databases">
        <title>Actinomadura physcomitrii sp. nov., a novel actinomycete isolated from moss [Physcomitrium sphaericum (Ludw) Fuernr].</title>
        <authorList>
            <person name="Zhuang X."/>
        </authorList>
    </citation>
    <scope>NUCLEOTIDE SEQUENCE [LARGE SCALE GENOMIC DNA]</scope>
    <source>
        <strain evidence="1">LD22</strain>
    </source>
</reference>
<dbReference type="Proteomes" id="UP000462055">
    <property type="component" value="Unassembled WGS sequence"/>
</dbReference>
<organism evidence="1 2">
    <name type="scientific">Actinomadura physcomitrii</name>
    <dbReference type="NCBI Taxonomy" id="2650748"/>
    <lineage>
        <taxon>Bacteria</taxon>
        <taxon>Bacillati</taxon>
        <taxon>Actinomycetota</taxon>
        <taxon>Actinomycetes</taxon>
        <taxon>Streptosporangiales</taxon>
        <taxon>Thermomonosporaceae</taxon>
        <taxon>Actinomadura</taxon>
    </lineage>
</organism>
<accession>A0A6I4MEP5</accession>
<keyword evidence="1" id="KW-0540">Nuclease</keyword>
<dbReference type="PANTHER" id="PTHR43250:SF2">
    <property type="entry name" value="EXODEOXYRIBONUCLEASE III"/>
    <property type="match status" value="1"/>
</dbReference>
<dbReference type="PANTHER" id="PTHR43250">
    <property type="entry name" value="EXODEOXYRIBONUCLEASE III"/>
    <property type="match status" value="1"/>
</dbReference>
<dbReference type="SUPFAM" id="SSF56219">
    <property type="entry name" value="DNase I-like"/>
    <property type="match status" value="1"/>
</dbReference>
<dbReference type="Gene3D" id="3.60.10.10">
    <property type="entry name" value="Endonuclease/exonuclease/phosphatase"/>
    <property type="match status" value="1"/>
</dbReference>
<protein>
    <submittedName>
        <fullName evidence="1">Endonuclease/exonuclease/phosphatase</fullName>
    </submittedName>
</protein>